<dbReference type="EMBL" id="WMLF01000356">
    <property type="protein sequence ID" value="MBB1245844.1"/>
    <property type="molecule type" value="Genomic_DNA"/>
</dbReference>
<organism evidence="2 3">
    <name type="scientific">Streptomyces durbertensis</name>
    <dbReference type="NCBI Taxonomy" id="2448886"/>
    <lineage>
        <taxon>Bacteria</taxon>
        <taxon>Bacillati</taxon>
        <taxon>Actinomycetota</taxon>
        <taxon>Actinomycetes</taxon>
        <taxon>Kitasatosporales</taxon>
        <taxon>Streptomycetaceae</taxon>
        <taxon>Streptomyces</taxon>
    </lineage>
</organism>
<feature type="chain" id="PRO_5045753482" description="Secreted protein" evidence="1">
    <location>
        <begin position="27"/>
        <end position="150"/>
    </location>
</feature>
<evidence type="ECO:0000313" key="3">
    <source>
        <dbReference type="Proteomes" id="UP000766698"/>
    </source>
</evidence>
<evidence type="ECO:0008006" key="4">
    <source>
        <dbReference type="Google" id="ProtNLM"/>
    </source>
</evidence>
<dbReference type="Proteomes" id="UP000766698">
    <property type="component" value="Unassembled WGS sequence"/>
</dbReference>
<feature type="signal peptide" evidence="1">
    <location>
        <begin position="1"/>
        <end position="26"/>
    </location>
</feature>
<accession>A0ABR6EKI0</accession>
<gene>
    <name evidence="2" type="ORF">GL263_20135</name>
</gene>
<proteinExistence type="predicted"/>
<keyword evidence="3" id="KW-1185">Reference proteome</keyword>
<comment type="caution">
    <text evidence="2">The sequence shown here is derived from an EMBL/GenBank/DDBJ whole genome shotgun (WGS) entry which is preliminary data.</text>
</comment>
<reference evidence="3" key="1">
    <citation type="journal article" date="2020" name="Syst. Appl. Microbiol.">
        <title>Streptomyces alkaliterrae sp. nov., isolated from an alkaline soil, and emended descriptions of Streptomyces alkaliphilus, Streptomyces calidiresistens and Streptomyces durbertensis.</title>
        <authorList>
            <person name="Swiecimska M."/>
            <person name="Golinska P."/>
            <person name="Nouioui I."/>
            <person name="Wypij M."/>
            <person name="Rai M."/>
            <person name="Sangal V."/>
            <person name="Goodfellow M."/>
        </authorList>
    </citation>
    <scope>NUCLEOTIDE SEQUENCE [LARGE SCALE GENOMIC DNA]</scope>
    <source>
        <strain evidence="3">DSM 104538</strain>
    </source>
</reference>
<sequence>MARTRLNVVLAGTAIAAFGFAPPATASTPSAPIASAAEGSSISLAAGCPNNGRIGYNYRCTTLAGGELYHRKYTNDIAGTWYKKKSGRAIEARLGMTWKGKNHYGSWFTQSSGTTKDWSMKSVTYCTDSVGLMQVKGQQTYQTPMANCLS</sequence>
<keyword evidence="1" id="KW-0732">Signal</keyword>
<dbReference type="RefSeq" id="WP_182857141.1">
    <property type="nucleotide sequence ID" value="NZ_WMLF01000356.1"/>
</dbReference>
<protein>
    <recommendedName>
        <fullName evidence="4">Secreted protein</fullName>
    </recommendedName>
</protein>
<evidence type="ECO:0000256" key="1">
    <source>
        <dbReference type="SAM" id="SignalP"/>
    </source>
</evidence>
<evidence type="ECO:0000313" key="2">
    <source>
        <dbReference type="EMBL" id="MBB1245844.1"/>
    </source>
</evidence>
<name>A0ABR6EKI0_9ACTN</name>